<proteinExistence type="predicted"/>
<reference evidence="3 4" key="1">
    <citation type="submission" date="2019-08" db="EMBL/GenBank/DDBJ databases">
        <title>Draft genome sequences of two oriental melons (Cucumis melo L. var makuwa).</title>
        <authorList>
            <person name="Kwon S.-Y."/>
        </authorList>
    </citation>
    <scope>NUCLEOTIDE SEQUENCE [LARGE SCALE GENOMIC DNA]</scope>
    <source>
        <strain evidence="4">cv. Chang Bougi</strain>
        <strain evidence="3">cv. SW 3</strain>
        <tissue evidence="1">Leaf</tissue>
    </source>
</reference>
<sequence length="241" mass="27761">MARQNDEFVPILASSSRVPKHQWTKEEESTLIECLVQLVSTGGWRSDNETFTSSYLAQLVKMMAKKAAKMQCYWLSDKVFEEDIPENSRNAEPNMQWVQMERGFEVYNCLEGRIWQLGQGARVETFVDVRSNVSDGYEGFSPEDGNNMEIPTMYSQGLNMSSEDIKALRAIEEWPKLAMQNESATRQEVIRQLHAIFELNILDKAYCVRKLTQNLADMKAFLDIPEEMKMDYCAIILQDDA</sequence>
<dbReference type="EMBL" id="SSTD01015314">
    <property type="protein sequence ID" value="TYK02891.1"/>
    <property type="molecule type" value="Genomic_DNA"/>
</dbReference>
<gene>
    <name evidence="2" type="ORF">E5676_scaffold968G00330</name>
    <name evidence="1" type="ORF">E6C27_scaffold43059G001370</name>
</gene>
<protein>
    <submittedName>
        <fullName evidence="1">Retrotransposon protein</fullName>
    </submittedName>
</protein>
<dbReference type="EMBL" id="SSTE01020563">
    <property type="protein sequence ID" value="KAA0033940.1"/>
    <property type="molecule type" value="Genomic_DNA"/>
</dbReference>
<evidence type="ECO:0000313" key="3">
    <source>
        <dbReference type="Proteomes" id="UP000321393"/>
    </source>
</evidence>
<organism evidence="1 3">
    <name type="scientific">Cucumis melo var. makuwa</name>
    <name type="common">Oriental melon</name>
    <dbReference type="NCBI Taxonomy" id="1194695"/>
    <lineage>
        <taxon>Eukaryota</taxon>
        <taxon>Viridiplantae</taxon>
        <taxon>Streptophyta</taxon>
        <taxon>Embryophyta</taxon>
        <taxon>Tracheophyta</taxon>
        <taxon>Spermatophyta</taxon>
        <taxon>Magnoliopsida</taxon>
        <taxon>eudicotyledons</taxon>
        <taxon>Gunneridae</taxon>
        <taxon>Pentapetalae</taxon>
        <taxon>rosids</taxon>
        <taxon>fabids</taxon>
        <taxon>Cucurbitales</taxon>
        <taxon>Cucurbitaceae</taxon>
        <taxon>Benincaseae</taxon>
        <taxon>Cucumis</taxon>
    </lineage>
</organism>
<accession>A0A5A7SSK8</accession>
<evidence type="ECO:0000313" key="4">
    <source>
        <dbReference type="Proteomes" id="UP000321947"/>
    </source>
</evidence>
<comment type="caution">
    <text evidence="1">The sequence shown here is derived from an EMBL/GenBank/DDBJ whole genome shotgun (WGS) entry which is preliminary data.</text>
</comment>
<evidence type="ECO:0000313" key="2">
    <source>
        <dbReference type="EMBL" id="TYK02891.1"/>
    </source>
</evidence>
<dbReference type="PANTHER" id="PTHR46250:SF18">
    <property type="entry name" value="MYB_SANT-LIKE DOMAIN-CONTAINING PROTEIN"/>
    <property type="match status" value="1"/>
</dbReference>
<evidence type="ECO:0000313" key="1">
    <source>
        <dbReference type="EMBL" id="KAA0033940.1"/>
    </source>
</evidence>
<dbReference type="Proteomes" id="UP000321393">
    <property type="component" value="Unassembled WGS sequence"/>
</dbReference>
<dbReference type="AlphaFoldDB" id="A0A5A7SSK8"/>
<dbReference type="Proteomes" id="UP000321947">
    <property type="component" value="Unassembled WGS sequence"/>
</dbReference>
<name>A0A5A7SSK8_CUCMM</name>
<dbReference type="PANTHER" id="PTHR46250">
    <property type="entry name" value="MYB/SANT-LIKE DNA-BINDING DOMAIN PROTEIN-RELATED"/>
    <property type="match status" value="1"/>
</dbReference>